<evidence type="ECO:0000313" key="3">
    <source>
        <dbReference type="Proteomes" id="UP000683507"/>
    </source>
</evidence>
<name>A0A916NDB8_9FLAO</name>
<dbReference type="Pfam" id="PF01553">
    <property type="entry name" value="Acyltransferase"/>
    <property type="match status" value="1"/>
</dbReference>
<proteinExistence type="predicted"/>
<dbReference type="GO" id="GO:0016746">
    <property type="term" value="F:acyltransferase activity"/>
    <property type="evidence" value="ECO:0007669"/>
    <property type="project" value="InterPro"/>
</dbReference>
<dbReference type="PANTHER" id="PTHR22753">
    <property type="entry name" value="TRANSMEMBRANE PROTEIN 68"/>
    <property type="match status" value="1"/>
</dbReference>
<dbReference type="AlphaFoldDB" id="A0A916NDB8"/>
<evidence type="ECO:0000259" key="1">
    <source>
        <dbReference type="Pfam" id="PF01553"/>
    </source>
</evidence>
<accession>A0A916NDB8</accession>
<dbReference type="SUPFAM" id="SSF69593">
    <property type="entry name" value="Glycerol-3-phosphate (1)-acyltransferase"/>
    <property type="match status" value="1"/>
</dbReference>
<dbReference type="Proteomes" id="UP000683507">
    <property type="component" value="Chromosome"/>
</dbReference>
<dbReference type="KEGG" id="ptan:CRYO30217_03171"/>
<organism evidence="2 3">
    <name type="scientific">Parvicella tangerina</name>
    <dbReference type="NCBI Taxonomy" id="2829795"/>
    <lineage>
        <taxon>Bacteria</taxon>
        <taxon>Pseudomonadati</taxon>
        <taxon>Bacteroidota</taxon>
        <taxon>Flavobacteriia</taxon>
        <taxon>Flavobacteriales</taxon>
        <taxon>Parvicellaceae</taxon>
        <taxon>Parvicella</taxon>
    </lineage>
</organism>
<dbReference type="InterPro" id="IPR002123">
    <property type="entry name" value="Plipid/glycerol_acylTrfase"/>
</dbReference>
<sequence>MPQKKLHQPLARKLSHLLLPVIEKYFRAKYKGLENIPDKPFIGVGNHLGVYFIPESYLWLGKYHTLKGKPPMTVLVHKAFHQLTSVFNFTEKDFGILKANPQNALETLEAGNALTVYPGGDRENTKPFSERNKIDFYDHTGYIKLAIRSGCPILPIVGIGGGETLFVLSSGEQLVKRNQLAKMFKIHTWPIYWSFPFGFKFGHFKLLQFPLPSQITISVLPPISVEKYLPHDADNPHIVKQLNEKVVRLMQEEMNKLSKGRIPVIGKIV</sequence>
<keyword evidence="3" id="KW-1185">Reference proteome</keyword>
<reference evidence="2" key="1">
    <citation type="submission" date="2021-04" db="EMBL/GenBank/DDBJ databases">
        <authorList>
            <person name="Rodrigo-Torres L."/>
            <person name="Arahal R. D."/>
            <person name="Lucena T."/>
        </authorList>
    </citation>
    <scope>NUCLEOTIDE SEQUENCE</scope>
    <source>
        <strain evidence="2">AS29M-1</strain>
    </source>
</reference>
<dbReference type="RefSeq" id="WP_258543359.1">
    <property type="nucleotide sequence ID" value="NZ_OU015584.1"/>
</dbReference>
<dbReference type="EMBL" id="OU015584">
    <property type="protein sequence ID" value="CAG5086550.1"/>
    <property type="molecule type" value="Genomic_DNA"/>
</dbReference>
<dbReference type="PANTHER" id="PTHR22753:SF14">
    <property type="entry name" value="MONOACYLGLYCEROL_DIACYLGLYCEROL O-ACYLTRANSFERASE"/>
    <property type="match status" value="1"/>
</dbReference>
<dbReference type="GO" id="GO:0016020">
    <property type="term" value="C:membrane"/>
    <property type="evidence" value="ECO:0007669"/>
    <property type="project" value="TreeGrafter"/>
</dbReference>
<feature type="domain" description="Phospholipid/glycerol acyltransferase" evidence="1">
    <location>
        <begin position="28"/>
        <end position="157"/>
    </location>
</feature>
<gene>
    <name evidence="2" type="ORF">CRYO30217_03171</name>
</gene>
<protein>
    <recommendedName>
        <fullName evidence="1">Phospholipid/glycerol acyltransferase domain-containing protein</fullName>
    </recommendedName>
</protein>
<evidence type="ECO:0000313" key="2">
    <source>
        <dbReference type="EMBL" id="CAG5086550.1"/>
    </source>
</evidence>